<organism evidence="3 4">
    <name type="scientific">Streptomyces polychromogenes</name>
    <dbReference type="NCBI Taxonomy" id="67342"/>
    <lineage>
        <taxon>Bacteria</taxon>
        <taxon>Bacillati</taxon>
        <taxon>Actinomycetota</taxon>
        <taxon>Actinomycetes</taxon>
        <taxon>Kitasatosporales</taxon>
        <taxon>Streptomycetaceae</taxon>
        <taxon>Streptomyces</taxon>
    </lineage>
</organism>
<evidence type="ECO:0000259" key="2">
    <source>
        <dbReference type="Pfam" id="PF12802"/>
    </source>
</evidence>
<proteinExistence type="predicted"/>
<evidence type="ECO:0000313" key="4">
    <source>
        <dbReference type="Proteomes" id="UP001501867"/>
    </source>
</evidence>
<gene>
    <name evidence="3" type="ORF">GCM10010302_25740</name>
</gene>
<keyword evidence="4" id="KW-1185">Reference proteome</keyword>
<dbReference type="Proteomes" id="UP001501867">
    <property type="component" value="Unassembled WGS sequence"/>
</dbReference>
<accession>A0ABP3F2H5</accession>
<comment type="caution">
    <text evidence="3">The sequence shown here is derived from an EMBL/GenBank/DDBJ whole genome shotgun (WGS) entry which is preliminary data.</text>
</comment>
<name>A0ABP3F2H5_9ACTN</name>
<dbReference type="SUPFAM" id="SSF46785">
    <property type="entry name" value="Winged helix' DNA-binding domain"/>
    <property type="match status" value="1"/>
</dbReference>
<dbReference type="EMBL" id="BAAABV010000015">
    <property type="protein sequence ID" value="GAA0286319.1"/>
    <property type="molecule type" value="Genomic_DNA"/>
</dbReference>
<feature type="region of interest" description="Disordered" evidence="1">
    <location>
        <begin position="114"/>
        <end position="139"/>
    </location>
</feature>
<dbReference type="InterPro" id="IPR036390">
    <property type="entry name" value="WH_DNA-bd_sf"/>
</dbReference>
<reference evidence="4" key="1">
    <citation type="journal article" date="2019" name="Int. J. Syst. Evol. Microbiol.">
        <title>The Global Catalogue of Microorganisms (GCM) 10K type strain sequencing project: providing services to taxonomists for standard genome sequencing and annotation.</title>
        <authorList>
            <consortium name="The Broad Institute Genomics Platform"/>
            <consortium name="The Broad Institute Genome Sequencing Center for Infectious Disease"/>
            <person name="Wu L."/>
            <person name="Ma J."/>
        </authorList>
    </citation>
    <scope>NUCLEOTIDE SEQUENCE [LARGE SCALE GENOMIC DNA]</scope>
    <source>
        <strain evidence="4">JCM 4505</strain>
    </source>
</reference>
<evidence type="ECO:0000313" key="3">
    <source>
        <dbReference type="EMBL" id="GAA0286319.1"/>
    </source>
</evidence>
<feature type="domain" description="HTH marR-type" evidence="2">
    <location>
        <begin position="29"/>
        <end position="82"/>
    </location>
</feature>
<dbReference type="Gene3D" id="1.10.10.10">
    <property type="entry name" value="Winged helix-like DNA-binding domain superfamily/Winged helix DNA-binding domain"/>
    <property type="match status" value="1"/>
</dbReference>
<protein>
    <recommendedName>
        <fullName evidence="2">HTH marR-type domain-containing protein</fullName>
    </recommendedName>
</protein>
<evidence type="ECO:0000256" key="1">
    <source>
        <dbReference type="SAM" id="MobiDB-lite"/>
    </source>
</evidence>
<sequence length="139" mass="15095">MIHTVPVWGIVGVMEPAIERRPRWTFLTSHARVLLAISRDPGVRLRDVAASCALTERTVQAIIADLEQDGYLLRDRAADGRRNRYAIVPGGRFRHPAEAGHEIVGLLELLSTGPQPAAGPVRDGAGRPRPFDPRGPAGP</sequence>
<dbReference type="Pfam" id="PF12802">
    <property type="entry name" value="MarR_2"/>
    <property type="match status" value="1"/>
</dbReference>
<dbReference type="InterPro" id="IPR036388">
    <property type="entry name" value="WH-like_DNA-bd_sf"/>
</dbReference>
<dbReference type="InterPro" id="IPR000835">
    <property type="entry name" value="HTH_MarR-typ"/>
</dbReference>